<dbReference type="PANTHER" id="PTHR13457">
    <property type="entry name" value="BAP28"/>
    <property type="match status" value="1"/>
</dbReference>
<dbReference type="GO" id="GO:0045943">
    <property type="term" value="P:positive regulation of transcription by RNA polymerase I"/>
    <property type="evidence" value="ECO:0007669"/>
    <property type="project" value="TreeGrafter"/>
</dbReference>
<dbReference type="Gene3D" id="1.25.10.10">
    <property type="entry name" value="Leucine-rich Repeat Variant"/>
    <property type="match status" value="2"/>
</dbReference>
<organism evidence="14 15">
    <name type="scientific">Candida albicans P78048</name>
    <dbReference type="NCBI Taxonomy" id="1094989"/>
    <lineage>
        <taxon>Eukaryota</taxon>
        <taxon>Fungi</taxon>
        <taxon>Dikarya</taxon>
        <taxon>Ascomycota</taxon>
        <taxon>Saccharomycotina</taxon>
        <taxon>Pichiomycetes</taxon>
        <taxon>Debaryomycetaceae</taxon>
        <taxon>Candida/Lodderomyces clade</taxon>
        <taxon>Candida</taxon>
    </lineage>
</organism>
<dbReference type="GO" id="GO:0030686">
    <property type="term" value="C:90S preribosome"/>
    <property type="evidence" value="ECO:0007669"/>
    <property type="project" value="TreeGrafter"/>
</dbReference>
<comment type="caution">
    <text evidence="14">The sequence shown here is derived from an EMBL/GenBank/DDBJ whole genome shotgun (WGS) entry which is preliminary data.</text>
</comment>
<accession>A0AB34Q221</accession>
<dbReference type="PROSITE" id="PS50077">
    <property type="entry name" value="HEAT_REPEAT"/>
    <property type="match status" value="1"/>
</dbReference>
<dbReference type="GO" id="GO:0030515">
    <property type="term" value="F:snoRNA binding"/>
    <property type="evidence" value="ECO:0007669"/>
    <property type="project" value="TreeGrafter"/>
</dbReference>
<dbReference type="InterPro" id="IPR011989">
    <property type="entry name" value="ARM-like"/>
</dbReference>
<comment type="subcellular location">
    <subcellularLocation>
        <location evidence="1">Membrane</location>
        <topology evidence="1">Single-pass membrane protein</topology>
    </subcellularLocation>
    <subcellularLocation>
        <location evidence="2 12">Nucleus</location>
        <location evidence="2 12">Nucleolus</location>
    </subcellularLocation>
</comment>
<protein>
    <recommendedName>
        <fullName evidence="5 12">U3 small nucleolar RNA-associated protein 10</fullName>
    </recommendedName>
</protein>
<evidence type="ECO:0000256" key="3">
    <source>
        <dbReference type="ARBA" id="ARBA00010559"/>
    </source>
</evidence>
<evidence type="ECO:0000313" key="15">
    <source>
        <dbReference type="Proteomes" id="UP000030161"/>
    </source>
</evidence>
<dbReference type="GO" id="GO:0034455">
    <property type="term" value="C:t-UTP complex"/>
    <property type="evidence" value="ECO:0007669"/>
    <property type="project" value="TreeGrafter"/>
</dbReference>
<dbReference type="SMART" id="SM01036">
    <property type="entry name" value="BP28CT"/>
    <property type="match status" value="1"/>
</dbReference>
<dbReference type="Pfam" id="PF08146">
    <property type="entry name" value="BP28CT"/>
    <property type="match status" value="1"/>
</dbReference>
<gene>
    <name evidence="14" type="ORF">MG3_01414</name>
</gene>
<feature type="repeat" description="HEAT" evidence="11">
    <location>
        <begin position="1778"/>
        <end position="1816"/>
    </location>
</feature>
<evidence type="ECO:0000259" key="13">
    <source>
        <dbReference type="SMART" id="SM01036"/>
    </source>
</evidence>
<evidence type="ECO:0000256" key="2">
    <source>
        <dbReference type="ARBA" id="ARBA00004604"/>
    </source>
</evidence>
<keyword evidence="8 12" id="KW-0539">Nucleus</keyword>
<keyword evidence="6 12" id="KW-0690">Ribosome biogenesis</keyword>
<dbReference type="Proteomes" id="UP000030161">
    <property type="component" value="Unassembled WGS sequence"/>
</dbReference>
<evidence type="ECO:0000256" key="8">
    <source>
        <dbReference type="ARBA" id="ARBA00023242"/>
    </source>
</evidence>
<dbReference type="GO" id="GO:0032040">
    <property type="term" value="C:small-subunit processome"/>
    <property type="evidence" value="ECO:0007669"/>
    <property type="project" value="TreeGrafter"/>
</dbReference>
<evidence type="ECO:0000256" key="1">
    <source>
        <dbReference type="ARBA" id="ARBA00004167"/>
    </source>
</evidence>
<reference evidence="14 15" key="1">
    <citation type="submission" date="2013-12" db="EMBL/GenBank/DDBJ databases">
        <title>The Genome Sequence of Candida albicans P78048.</title>
        <authorList>
            <consortium name="The Broad Institute Genome Sequencing Platform"/>
            <consortium name="The Broad Institute Genome Sequencing Center for Infectious Disease"/>
            <person name="Cuomo C."/>
            <person name="Bennett R."/>
            <person name="Hirakawa M."/>
            <person name="Noverr M."/>
            <person name="Mitchell A."/>
            <person name="Young S.K."/>
            <person name="Zeng Q."/>
            <person name="Gargeya S."/>
            <person name="Fitzgerald M."/>
            <person name="Abouelleil A."/>
            <person name="Alvarado L."/>
            <person name="Berlin A.M."/>
            <person name="Chapman S.B."/>
            <person name="Dewar J."/>
            <person name="Goldberg J."/>
            <person name="Griggs A."/>
            <person name="Gujja S."/>
            <person name="Hansen M."/>
            <person name="Howarth C."/>
            <person name="Imamovic A."/>
            <person name="Larimer J."/>
            <person name="McCowan C."/>
            <person name="Murphy C."/>
            <person name="Pearson M."/>
            <person name="Priest M."/>
            <person name="Roberts A."/>
            <person name="Saif S."/>
            <person name="Shea T."/>
            <person name="Sykes S."/>
            <person name="Wortman J."/>
            <person name="Nusbaum C."/>
            <person name="Birren B."/>
        </authorList>
    </citation>
    <scope>NUCLEOTIDE SEQUENCE [LARGE SCALE GENOMIC DNA]</scope>
    <source>
        <strain evidence="14 15">P78048</strain>
    </source>
</reference>
<comment type="function">
    <text evidence="10">Involved in nucleolar processing of pre-18S ribosomal RNA. Involved in ribosome biosynthesis.</text>
</comment>
<evidence type="ECO:0000313" key="14">
    <source>
        <dbReference type="EMBL" id="KGR16684.1"/>
    </source>
</evidence>
<dbReference type="GO" id="GO:0000462">
    <property type="term" value="P:maturation of SSU-rRNA from tricistronic rRNA transcript (SSU-rRNA, 5.8S rRNA, LSU-rRNA)"/>
    <property type="evidence" value="ECO:0007669"/>
    <property type="project" value="TreeGrafter"/>
</dbReference>
<evidence type="ECO:0000256" key="10">
    <source>
        <dbReference type="ARBA" id="ARBA00025076"/>
    </source>
</evidence>
<dbReference type="SUPFAM" id="SSF48371">
    <property type="entry name" value="ARM repeat"/>
    <property type="match status" value="1"/>
</dbReference>
<comment type="similarity">
    <text evidence="3 12">Belongs to the HEATR1/UTP10 family.</text>
</comment>
<evidence type="ECO:0000256" key="4">
    <source>
        <dbReference type="ARBA" id="ARBA00011399"/>
    </source>
</evidence>
<name>A0AB34Q221_CANAX</name>
<dbReference type="InterPro" id="IPR016024">
    <property type="entry name" value="ARM-type_fold"/>
</dbReference>
<proteinExistence type="inferred from homology"/>
<dbReference type="InterPro" id="IPR056473">
    <property type="entry name" value="HEAT_Utp10/HEAT1"/>
</dbReference>
<dbReference type="InterPro" id="IPR040191">
    <property type="entry name" value="UTP10"/>
</dbReference>
<evidence type="ECO:0000256" key="5">
    <source>
        <dbReference type="ARBA" id="ARBA00015399"/>
    </source>
</evidence>
<evidence type="ECO:0000256" key="7">
    <source>
        <dbReference type="ARBA" id="ARBA00022552"/>
    </source>
</evidence>
<evidence type="ECO:0000256" key="12">
    <source>
        <dbReference type="RuleBase" id="RU367065"/>
    </source>
</evidence>
<comment type="subunit">
    <text evidence="4 12">Component of the ribosomal small subunit (SSU) processome.</text>
</comment>
<evidence type="ECO:0000256" key="11">
    <source>
        <dbReference type="PROSITE-ProRule" id="PRU00103"/>
    </source>
</evidence>
<dbReference type="GO" id="GO:0016020">
    <property type="term" value="C:membrane"/>
    <property type="evidence" value="ECO:0007669"/>
    <property type="project" value="UniProtKB-SubCell"/>
</dbReference>
<evidence type="ECO:0000256" key="6">
    <source>
        <dbReference type="ARBA" id="ARBA00022517"/>
    </source>
</evidence>
<keyword evidence="9 12" id="KW-0687">Ribonucleoprotein</keyword>
<keyword evidence="7 12" id="KW-0698">rRNA processing</keyword>
<dbReference type="InterPro" id="IPR022125">
    <property type="entry name" value="U3snoRNP10_N"/>
</dbReference>
<dbReference type="InterPro" id="IPR021133">
    <property type="entry name" value="HEAT_type_2"/>
</dbReference>
<sequence>MSSLASQLQSINEKTASVALDRKQRSKLHSRSLIFDPKQAATQDYEYIYEIATEGLEDLCELDSRFNKFKSTLFSETSVNLDRNLQTKDVISQLDKNIDAFLTLVGPYYGLTSSLKAVEWLVRRFHANIHNAELMILTALPYFQHPVFVKVLNVIPKQNLPQIFEWLVGYKDQLKTPPASSILKAFRNDFHFFNFYSKFLNDQIKNHTVYKEQLVFYLSNTVQLLASFSKNIEELNETHIPVVLETTALMLLPQQKSKYSSSINSDLKLTSYSIISVLSSIFPFSADILKSLTVSILEDEDALKGFTKPTLIVLSQLWKHFQGNLEVIEAFKNFKIGQHELGVLDELKNENYQLSTFIILVFISTFPSNESYKLLPFIDLSNKTVFEIITKLVLQNSTTQEDSIRSNLTKIAQSLTKSDPKLFQTTLESENWKVDELELKLMSVLVESKNDEAEFDAGDEDNAVEDIEIVKTVDFTKLQSTAKSYFNTEYDEEFNLVLKELKSVLSASDAKLHVSVILTFLQKVFSTPEVALTFAFRVALTPAVPLSIRLSAIKSIRIKIKNAANGKTDFYLLIPLILLALFDNSKLIRSGFAQLLRLVIEIKTKLTTGAALFLEREIYGSVSDKKYPTPHDSLFLCSLLSEDNVKDTVLDPSRVINILFDSIFKAKNGKSKPGKYFRSFIFTQWSLCSLPIVLKANVWKIVAQADKAGTDDRFFFLDGDIENYFSKRNVWIDQASIAGIAFFDNAEVSVVGLVGGVASNDKNSNTEGELLCRALENPSGNLQMTANNRVLETFDTFKPIESRLKIVNKLVDILINDDIVEFDPMATLQELNIDRNLFLQALTSVQIGDQIPEQGIAKRRRRSSNSTKQAMVRDEINNMASGHLKKLTFLLEILESSLRKKRNVAGPDLLKVLFKILTDLEYLGNDGNLPVLYAQETLASCMLLSIVNLKSSSKEVKFDSNSIRADLIVNSIRASPSPQVQNRLLLVISELASLAPEVILHSVMPIFTFMGAHTVRQDDEFSSSALQQTVAKVIPALASNGLSPVNNEIEFLLASFATAFPHVPRHRRVKLFVSLTKTLGCAESMHLILFLMGQQYANNVHKNKNGDSQSVVEFVHGYMKSFSAEEQLAGIVAFTKLWNDIPLNQLEPGSEEFEVLNNRPVFGTTIATLGQSGLAVLRNDLLQFLDETLSSENKHELSSLKTKMALVLIDDEDSEVSKKESVLDKFRAITSFALASLDTFTNSHADIKLCSTLYSLLGNLLDLLPLNYFIDSIVASLDVDTLSDSLSIKVARNYAILASRKFETELNVAHCDQVVIESVINNLLPILIKGIKKNVDVELQQAYLDTFSTIVNKFGASGTEFASSDVSKVLIESLGIVTTDRGLLNEQPEVIIASINAITSIVNILGVKTLGLFPKVVPPALKIWESTNSLGDKESAKLLQGSVLVLLSCYIKKIPAFMSTTLEAVLLTILSSDLIDNHIRSSVLDLIVDHMDLAQVLKSLCNVWLTKKFYTNDNSGNIGLFLKTLQATIDKMEKKQATTQATLFMRWLISAFEFRQYSEDNDNKFDNNTIHRLESSFHGCAIAFVMKLNDKSFRPLFANLVRWAVDGEGATLKTNEVSRLLAFFRFFNKLQDELKSIITSYFSYLLDPTSALLKRFSEGSLVATNLRRIILIGLTSSFKYDQDDYWSQQGRFDSICSPLLSQLSNIEDSIGKYLVKSVSTFVTDVSSDEYNETLVHELIKYISNANENSAATKIWSIRTLKTIFQKMGEQWLSYLPTLVPYIAELLEDDDEEVEMEVRRGLVRVIENVLGEPLDRYLS</sequence>
<feature type="domain" description="BP28 C-terminal" evidence="13">
    <location>
        <begin position="1534"/>
        <end position="1685"/>
    </location>
</feature>
<evidence type="ECO:0000256" key="9">
    <source>
        <dbReference type="ARBA" id="ARBA00023274"/>
    </source>
</evidence>
<dbReference type="InterPro" id="IPR012954">
    <property type="entry name" value="BP28_C_dom"/>
</dbReference>
<dbReference type="FunFam" id="1.25.10.10:FF:000530">
    <property type="entry name" value="UTP10p Nucleolar protein"/>
    <property type="match status" value="1"/>
</dbReference>
<dbReference type="Pfam" id="PF23243">
    <property type="entry name" value="HEAT_HEATR1"/>
    <property type="match status" value="1"/>
</dbReference>
<dbReference type="EMBL" id="AJIX01000009">
    <property type="protein sequence ID" value="KGR16684.1"/>
    <property type="molecule type" value="Genomic_DNA"/>
</dbReference>
<dbReference type="Pfam" id="PF12397">
    <property type="entry name" value="U3snoRNP10"/>
    <property type="match status" value="1"/>
</dbReference>
<dbReference type="PANTHER" id="PTHR13457:SF1">
    <property type="entry name" value="HEAT REPEAT-CONTAINING PROTEIN 1"/>
    <property type="match status" value="1"/>
</dbReference>